<dbReference type="RefSeq" id="WP_161824112.1">
    <property type="nucleotide sequence ID" value="NZ_WVIC01000005.1"/>
</dbReference>
<evidence type="ECO:0000313" key="2">
    <source>
        <dbReference type="EMBL" id="NCJ05634.1"/>
    </source>
</evidence>
<evidence type="ECO:0000313" key="3">
    <source>
        <dbReference type="Proteomes" id="UP000607397"/>
    </source>
</evidence>
<evidence type="ECO:0000256" key="1">
    <source>
        <dbReference type="SAM" id="Phobius"/>
    </source>
</evidence>
<comment type="caution">
    <text evidence="2">The sequence shown here is derived from an EMBL/GenBank/DDBJ whole genome shotgun (WGS) entry which is preliminary data.</text>
</comment>
<name>A0A8K2A6W8_9CYAN</name>
<keyword evidence="3" id="KW-1185">Reference proteome</keyword>
<gene>
    <name evidence="2" type="ORF">GS597_03740</name>
</gene>
<keyword evidence="1" id="KW-1133">Transmembrane helix</keyword>
<protein>
    <submittedName>
        <fullName evidence="2">Uncharacterized protein</fullName>
    </submittedName>
</protein>
<keyword evidence="1" id="KW-0472">Membrane</keyword>
<reference evidence="2" key="1">
    <citation type="submission" date="2019-12" db="EMBL/GenBank/DDBJ databases">
        <title>High-Quality draft genome sequences of three cyanobacteria isolated from the limestone walls of the Old Cathedral of Coimbra.</title>
        <authorList>
            <person name="Tiago I."/>
            <person name="Soares F."/>
            <person name="Portugal A."/>
        </authorList>
    </citation>
    <scope>NUCLEOTIDE SEQUENCE [LARGE SCALE GENOMIC DNA]</scope>
    <source>
        <strain evidence="2">C</strain>
    </source>
</reference>
<dbReference type="AlphaFoldDB" id="A0A8K2A6W8"/>
<dbReference type="Proteomes" id="UP000607397">
    <property type="component" value="Unassembled WGS sequence"/>
</dbReference>
<organism evidence="2 3">
    <name type="scientific">Petrachloros mirabilis ULC683</name>
    <dbReference type="NCBI Taxonomy" id="2781853"/>
    <lineage>
        <taxon>Bacteria</taxon>
        <taxon>Bacillati</taxon>
        <taxon>Cyanobacteriota</taxon>
        <taxon>Cyanophyceae</taxon>
        <taxon>Synechococcales</taxon>
        <taxon>Petrachlorosaceae</taxon>
        <taxon>Petrachloros</taxon>
        <taxon>Petrachloros mirabilis</taxon>
    </lineage>
</organism>
<keyword evidence="1" id="KW-0812">Transmembrane</keyword>
<feature type="transmembrane region" description="Helical" evidence="1">
    <location>
        <begin position="33"/>
        <end position="53"/>
    </location>
</feature>
<accession>A0A8K2A6W8</accession>
<sequence length="64" mass="7200">MKKQTKVLGLILLFLLGSSYFSAFSNLEVPLPWLKGFAVLLPVQVGVLIYFAYRAYSSKLPPQH</sequence>
<proteinExistence type="predicted"/>
<dbReference type="EMBL" id="WVIC01000005">
    <property type="protein sequence ID" value="NCJ05634.1"/>
    <property type="molecule type" value="Genomic_DNA"/>
</dbReference>